<dbReference type="Pfam" id="PF01381">
    <property type="entry name" value="HTH_3"/>
    <property type="match status" value="1"/>
</dbReference>
<dbReference type="PANTHER" id="PTHR46797:SF1">
    <property type="entry name" value="METHYLPHOSPHONATE SYNTHASE"/>
    <property type="match status" value="1"/>
</dbReference>
<dbReference type="InterPro" id="IPR001387">
    <property type="entry name" value="Cro/C1-type_HTH"/>
</dbReference>
<protein>
    <submittedName>
        <fullName evidence="3">Helix-turn-helix transcriptional regulator</fullName>
    </submittedName>
</protein>
<dbReference type="SMART" id="SM00530">
    <property type="entry name" value="HTH_XRE"/>
    <property type="match status" value="1"/>
</dbReference>
<dbReference type="EMBL" id="JAUOEK010000178">
    <property type="protein sequence ID" value="MDO5971906.1"/>
    <property type="molecule type" value="Genomic_DNA"/>
</dbReference>
<evidence type="ECO:0000313" key="4">
    <source>
        <dbReference type="Proteomes" id="UP001176883"/>
    </source>
</evidence>
<dbReference type="Proteomes" id="UP001176883">
    <property type="component" value="Unassembled WGS sequence"/>
</dbReference>
<dbReference type="RefSeq" id="WP_303279622.1">
    <property type="nucleotide sequence ID" value="NZ_JAUOEK010000178.1"/>
</dbReference>
<name>A0ABT8WFY2_9FLAO</name>
<evidence type="ECO:0000313" key="3">
    <source>
        <dbReference type="EMBL" id="MDO5971906.1"/>
    </source>
</evidence>
<dbReference type="SUPFAM" id="SSF47413">
    <property type="entry name" value="lambda repressor-like DNA-binding domains"/>
    <property type="match status" value="1"/>
</dbReference>
<dbReference type="PANTHER" id="PTHR46797">
    <property type="entry name" value="HTH-TYPE TRANSCRIPTIONAL REGULATOR"/>
    <property type="match status" value="1"/>
</dbReference>
<gene>
    <name evidence="3" type="ORF">Q4Q35_19055</name>
</gene>
<dbReference type="Gene3D" id="1.10.260.40">
    <property type="entry name" value="lambda repressor-like DNA-binding domains"/>
    <property type="match status" value="1"/>
</dbReference>
<evidence type="ECO:0000259" key="2">
    <source>
        <dbReference type="PROSITE" id="PS50943"/>
    </source>
</evidence>
<keyword evidence="4" id="KW-1185">Reference proteome</keyword>
<organism evidence="3 4">
    <name type="scientific">Flavivirga aquimarina</name>
    <dbReference type="NCBI Taxonomy" id="2027862"/>
    <lineage>
        <taxon>Bacteria</taxon>
        <taxon>Pseudomonadati</taxon>
        <taxon>Bacteroidota</taxon>
        <taxon>Flavobacteriia</taxon>
        <taxon>Flavobacteriales</taxon>
        <taxon>Flavobacteriaceae</taxon>
        <taxon>Flavivirga</taxon>
    </lineage>
</organism>
<proteinExistence type="predicted"/>
<keyword evidence="1" id="KW-0238">DNA-binding</keyword>
<evidence type="ECO:0000256" key="1">
    <source>
        <dbReference type="ARBA" id="ARBA00023125"/>
    </source>
</evidence>
<accession>A0ABT8WFY2</accession>
<dbReference type="InterPro" id="IPR010982">
    <property type="entry name" value="Lambda_DNA-bd_dom_sf"/>
</dbReference>
<dbReference type="InterPro" id="IPR050807">
    <property type="entry name" value="TransReg_Diox_bact_type"/>
</dbReference>
<sequence>MIGNSIKARRKALKVTQPQLAELAGVSVTTLYQIERGQGNPTLDTLDKIADVLGMEVCLRIQKLPGTNS</sequence>
<reference evidence="3" key="1">
    <citation type="submission" date="2023-07" db="EMBL/GenBank/DDBJ databases">
        <title>Two novel species in the genus Flavivirga.</title>
        <authorList>
            <person name="Kwon K."/>
        </authorList>
    </citation>
    <scope>NUCLEOTIDE SEQUENCE</scope>
    <source>
        <strain evidence="3">KCTC 52353</strain>
    </source>
</reference>
<feature type="domain" description="HTH cro/C1-type" evidence="2">
    <location>
        <begin position="6"/>
        <end position="60"/>
    </location>
</feature>
<dbReference type="PROSITE" id="PS50943">
    <property type="entry name" value="HTH_CROC1"/>
    <property type="match status" value="1"/>
</dbReference>
<comment type="caution">
    <text evidence="3">The sequence shown here is derived from an EMBL/GenBank/DDBJ whole genome shotgun (WGS) entry which is preliminary data.</text>
</comment>
<dbReference type="CDD" id="cd00093">
    <property type="entry name" value="HTH_XRE"/>
    <property type="match status" value="1"/>
</dbReference>